<dbReference type="GO" id="GO:0008757">
    <property type="term" value="F:S-adenosylmethionine-dependent methyltransferase activity"/>
    <property type="evidence" value="ECO:0007669"/>
    <property type="project" value="InterPro"/>
</dbReference>
<dbReference type="InterPro" id="IPR022642">
    <property type="entry name" value="CheR_C"/>
</dbReference>
<dbReference type="SMART" id="SM00138">
    <property type="entry name" value="MeTrc"/>
    <property type="match status" value="1"/>
</dbReference>
<organism evidence="2 3">
    <name type="scientific">Hyphomonas adhaerens MHS-3</name>
    <dbReference type="NCBI Taxonomy" id="1280949"/>
    <lineage>
        <taxon>Bacteria</taxon>
        <taxon>Pseudomonadati</taxon>
        <taxon>Pseudomonadota</taxon>
        <taxon>Alphaproteobacteria</taxon>
        <taxon>Hyphomonadales</taxon>
        <taxon>Hyphomonadaceae</taxon>
        <taxon>Hyphomonas</taxon>
    </lineage>
</organism>
<dbReference type="eggNOG" id="COG1352">
    <property type="taxonomic scope" value="Bacteria"/>
</dbReference>
<evidence type="ECO:0000313" key="3">
    <source>
        <dbReference type="Proteomes" id="UP000027446"/>
    </source>
</evidence>
<reference evidence="2 3" key="1">
    <citation type="journal article" date="2014" name="Antonie Van Leeuwenhoek">
        <title>Hyphomonas beringensis sp. nov. and Hyphomonas chukchiensis sp. nov., isolated from surface seawater of the Bering Sea and Chukchi Sea.</title>
        <authorList>
            <person name="Li C."/>
            <person name="Lai Q."/>
            <person name="Li G."/>
            <person name="Dong C."/>
            <person name="Wang J."/>
            <person name="Liao Y."/>
            <person name="Shao Z."/>
        </authorList>
    </citation>
    <scope>NUCLEOTIDE SEQUENCE [LARGE SCALE GENOMIC DNA]</scope>
    <source>
        <strain evidence="2 3">MHS-3</strain>
    </source>
</reference>
<dbReference type="InterPro" id="IPR000780">
    <property type="entry name" value="CheR_MeTrfase"/>
</dbReference>
<dbReference type="PRINTS" id="PR00996">
    <property type="entry name" value="CHERMTFRASE"/>
</dbReference>
<dbReference type="GO" id="GO:0032259">
    <property type="term" value="P:methylation"/>
    <property type="evidence" value="ECO:0007669"/>
    <property type="project" value="UniProtKB-KW"/>
</dbReference>
<dbReference type="OrthoDB" id="9816309at2"/>
<dbReference type="Pfam" id="PF01739">
    <property type="entry name" value="CheR"/>
    <property type="match status" value="1"/>
</dbReference>
<dbReference type="Gene3D" id="3.40.50.150">
    <property type="entry name" value="Vaccinia Virus protein VP39"/>
    <property type="match status" value="1"/>
</dbReference>
<accession>A0A069E942</accession>
<dbReference type="SUPFAM" id="SSF47757">
    <property type="entry name" value="Chemotaxis receptor methyltransferase CheR, N-terminal domain"/>
    <property type="match status" value="1"/>
</dbReference>
<dbReference type="SUPFAM" id="SSF53335">
    <property type="entry name" value="S-adenosyl-L-methionine-dependent methyltransferases"/>
    <property type="match status" value="1"/>
</dbReference>
<dbReference type="InterPro" id="IPR029063">
    <property type="entry name" value="SAM-dependent_MTases_sf"/>
</dbReference>
<protein>
    <submittedName>
        <fullName evidence="2">Chemotaxis protein methyltransferase</fullName>
    </submittedName>
</protein>
<dbReference type="InterPro" id="IPR050903">
    <property type="entry name" value="Bact_Chemotaxis_MeTrfase"/>
</dbReference>
<evidence type="ECO:0000259" key="1">
    <source>
        <dbReference type="PROSITE" id="PS50123"/>
    </source>
</evidence>
<dbReference type="AlphaFoldDB" id="A0A069E942"/>
<keyword evidence="3" id="KW-1185">Reference proteome</keyword>
<keyword evidence="2" id="KW-0808">Transferase</keyword>
<feature type="domain" description="CheR-type methyltransferase" evidence="1">
    <location>
        <begin position="1"/>
        <end position="246"/>
    </location>
</feature>
<sequence>MRQETFSVLQALAEKHTGQFLHKNKQVLFAGRLTGLAFRTGHDSIDALARHIGDFRPGANLELEAATALLDRHSRFVSERRELAPLFEQVIAPALARTAPGPYRIWCAGCGSGQEAFSLLILLNNVLPAETVRRIDLVATDISEAALMRANAGLYSHFEVQVGLTAGNLIRYFTQASEQRWQVSPALSRQVQFQAHNLLSPEDAPGRFDLILCRHVLGGMTPEHRARAEQALHRHLNPDGHIHLVG</sequence>
<dbReference type="EMBL" id="ARYH01000001">
    <property type="protein sequence ID" value="KCZ85226.1"/>
    <property type="molecule type" value="Genomic_DNA"/>
</dbReference>
<dbReference type="RefSeq" id="WP_051595962.1">
    <property type="nucleotide sequence ID" value="NZ_ARYH01000001.1"/>
</dbReference>
<name>A0A069E942_9PROT</name>
<dbReference type="PROSITE" id="PS50123">
    <property type="entry name" value="CHER"/>
    <property type="match status" value="1"/>
</dbReference>
<dbReference type="PANTHER" id="PTHR24422">
    <property type="entry name" value="CHEMOTAXIS PROTEIN METHYLTRANSFERASE"/>
    <property type="match status" value="1"/>
</dbReference>
<dbReference type="STRING" id="1280949.HAD_06075"/>
<dbReference type="PATRIC" id="fig|1280949.3.peg.1235"/>
<comment type="caution">
    <text evidence="2">The sequence shown here is derived from an EMBL/GenBank/DDBJ whole genome shotgun (WGS) entry which is preliminary data.</text>
</comment>
<dbReference type="Proteomes" id="UP000027446">
    <property type="component" value="Unassembled WGS sequence"/>
</dbReference>
<dbReference type="CDD" id="cd02440">
    <property type="entry name" value="AdoMet_MTases"/>
    <property type="match status" value="1"/>
</dbReference>
<evidence type="ECO:0000313" key="2">
    <source>
        <dbReference type="EMBL" id="KCZ85226.1"/>
    </source>
</evidence>
<proteinExistence type="predicted"/>
<dbReference type="PANTHER" id="PTHR24422:SF10">
    <property type="entry name" value="CHEMOTAXIS PROTEIN METHYLTRANSFERASE 2"/>
    <property type="match status" value="1"/>
</dbReference>
<keyword evidence="2" id="KW-0489">Methyltransferase</keyword>
<gene>
    <name evidence="2" type="ORF">HAD_06075</name>
</gene>